<keyword evidence="3" id="KW-1185">Reference proteome</keyword>
<sequence length="82" mass="9988">MQAFYLVYADFRPQRSNFAMNLKINGMRKLLLFKEIYAEAFRDWTFRMLTKYFKAYSWFCFALLILVIYAFIYRVSTGFVFA</sequence>
<feature type="transmembrane region" description="Helical" evidence="1">
    <location>
        <begin position="55"/>
        <end position="73"/>
    </location>
</feature>
<evidence type="ECO:0000256" key="1">
    <source>
        <dbReference type="SAM" id="Phobius"/>
    </source>
</evidence>
<keyword evidence="1" id="KW-0812">Transmembrane</keyword>
<dbReference type="InterPro" id="IPR046635">
    <property type="entry name" value="DUF6747"/>
</dbReference>
<accession>A0A7X2ZRM7</accession>
<reference evidence="2 3" key="1">
    <citation type="journal article" date="2019" name="Mar. Drugs">
        <title>Comparative Genomics and CAZyme Genome Repertoires of Marine Zobellia amurskyensis KMM 3526(T) and Zobellia laminariae KMM 3676(T).</title>
        <authorList>
            <person name="Chernysheva N."/>
            <person name="Bystritskaya E."/>
            <person name="Stenkova A."/>
            <person name="Golovkin I."/>
            <person name="Nedashkovskaya O."/>
            <person name="Isaeva M."/>
        </authorList>
    </citation>
    <scope>NUCLEOTIDE SEQUENCE [LARGE SCALE GENOMIC DNA]</scope>
    <source>
        <strain evidence="2 3">KMM 3526</strain>
    </source>
</reference>
<dbReference type="EMBL" id="RCNR01000006">
    <property type="protein sequence ID" value="MUH35141.1"/>
    <property type="molecule type" value="Genomic_DNA"/>
</dbReference>
<dbReference type="AlphaFoldDB" id="A0A7X2ZRM7"/>
<evidence type="ECO:0000313" key="3">
    <source>
        <dbReference type="Proteomes" id="UP000540519"/>
    </source>
</evidence>
<evidence type="ECO:0000313" key="2">
    <source>
        <dbReference type="EMBL" id="MUH35141.1"/>
    </source>
</evidence>
<comment type="caution">
    <text evidence="2">The sequence shown here is derived from an EMBL/GenBank/DDBJ whole genome shotgun (WGS) entry which is preliminary data.</text>
</comment>
<gene>
    <name evidence="2" type="ORF">D9O36_04750</name>
</gene>
<protein>
    <submittedName>
        <fullName evidence="2">Uncharacterized protein</fullName>
    </submittedName>
</protein>
<proteinExistence type="predicted"/>
<keyword evidence="1" id="KW-1133">Transmembrane helix</keyword>
<organism evidence="2 3">
    <name type="scientific">Zobellia amurskyensis</name>
    <dbReference type="NCBI Taxonomy" id="248905"/>
    <lineage>
        <taxon>Bacteria</taxon>
        <taxon>Pseudomonadati</taxon>
        <taxon>Bacteroidota</taxon>
        <taxon>Flavobacteriia</taxon>
        <taxon>Flavobacteriales</taxon>
        <taxon>Flavobacteriaceae</taxon>
        <taxon>Zobellia</taxon>
    </lineage>
</organism>
<name>A0A7X2ZRM7_9FLAO</name>
<dbReference type="Proteomes" id="UP000540519">
    <property type="component" value="Unassembled WGS sequence"/>
</dbReference>
<keyword evidence="1" id="KW-0472">Membrane</keyword>
<dbReference type="Pfam" id="PF20532">
    <property type="entry name" value="DUF6747"/>
    <property type="match status" value="1"/>
</dbReference>